<evidence type="ECO:0008006" key="3">
    <source>
        <dbReference type="Google" id="ProtNLM"/>
    </source>
</evidence>
<dbReference type="EMBL" id="ABCK01000006">
    <property type="protein sequence ID" value="EDM28204.1"/>
    <property type="molecule type" value="Genomic_DNA"/>
</dbReference>
<accession>A6DJY0</accession>
<organism evidence="1 2">
    <name type="scientific">Lentisphaera araneosa HTCC2155</name>
    <dbReference type="NCBI Taxonomy" id="313628"/>
    <lineage>
        <taxon>Bacteria</taxon>
        <taxon>Pseudomonadati</taxon>
        <taxon>Lentisphaerota</taxon>
        <taxon>Lentisphaeria</taxon>
        <taxon>Lentisphaerales</taxon>
        <taxon>Lentisphaeraceae</taxon>
        <taxon>Lentisphaera</taxon>
    </lineage>
</organism>
<name>A6DJY0_9BACT</name>
<comment type="caution">
    <text evidence="1">The sequence shown here is derived from an EMBL/GenBank/DDBJ whole genome shotgun (WGS) entry which is preliminary data.</text>
</comment>
<evidence type="ECO:0000313" key="2">
    <source>
        <dbReference type="Proteomes" id="UP000004947"/>
    </source>
</evidence>
<reference evidence="1 2" key="1">
    <citation type="journal article" date="2010" name="J. Bacteriol.">
        <title>Genome sequence of Lentisphaera araneosa HTCC2155T, the type species of the order Lentisphaerales in the phylum Lentisphaerae.</title>
        <authorList>
            <person name="Thrash J.C."/>
            <person name="Cho J.C."/>
            <person name="Vergin K.L."/>
            <person name="Morris R.M."/>
            <person name="Giovannoni S.J."/>
        </authorList>
    </citation>
    <scope>NUCLEOTIDE SEQUENCE [LARGE SCALE GENOMIC DNA]</scope>
    <source>
        <strain evidence="1 2">HTCC2155</strain>
    </source>
</reference>
<dbReference type="Proteomes" id="UP000004947">
    <property type="component" value="Unassembled WGS sequence"/>
</dbReference>
<evidence type="ECO:0000313" key="1">
    <source>
        <dbReference type="EMBL" id="EDM28204.1"/>
    </source>
</evidence>
<gene>
    <name evidence="1" type="ORF">LNTAR_12646</name>
</gene>
<sequence length="248" mass="29584">MYEACPRRYKYHYLESLYAFDEDRDFFSKKLYQRRHEKTCEEIFASCVQKIIPLVFCEGRRSSIVNKALDSTISRELMSYPEQDREPIKDRLYPRIGRLLESLLSLDQFKWLSPMEMCLHKNEFLQFDTDGVTVDLFVSLAWRIKGELNILRLQYGGLDQEAIALEALAFYKLYGSDLAKIQFWNLFIREDNCYMSENKVDLSRLFDVREMILKTRSLLNNDENDFPFTKNMALCESCKYLSLCERYE</sequence>
<protein>
    <recommendedName>
        <fullName evidence="3">PD-(D/E)XK endonuclease-like domain-containing protein</fullName>
    </recommendedName>
</protein>
<dbReference type="AlphaFoldDB" id="A6DJY0"/>
<dbReference type="STRING" id="313628.LNTAR_12646"/>
<keyword evidence="2" id="KW-1185">Reference proteome</keyword>
<proteinExistence type="predicted"/>